<accession>A0A5A7P902</accession>
<comment type="caution">
    <text evidence="1">The sequence shown here is derived from an EMBL/GenBank/DDBJ whole genome shotgun (WGS) entry which is preliminary data.</text>
</comment>
<dbReference type="GO" id="GO:0000428">
    <property type="term" value="C:DNA-directed RNA polymerase complex"/>
    <property type="evidence" value="ECO:0007669"/>
    <property type="project" value="UniProtKB-KW"/>
</dbReference>
<dbReference type="EMBL" id="BKCP01003336">
    <property type="protein sequence ID" value="GER29107.1"/>
    <property type="molecule type" value="Genomic_DNA"/>
</dbReference>
<proteinExistence type="predicted"/>
<keyword evidence="1" id="KW-0240">DNA-directed RNA polymerase</keyword>
<evidence type="ECO:0000313" key="1">
    <source>
        <dbReference type="EMBL" id="GER29107.1"/>
    </source>
</evidence>
<evidence type="ECO:0000313" key="2">
    <source>
        <dbReference type="Proteomes" id="UP000325081"/>
    </source>
</evidence>
<sequence length="145" mass="15503">MGLRLLLSCIKFVPSSSGGVLRSQSTNGGRIREGGGMVVIDRNTISLTNKEIGNPNSPARSVASLSLSPPMECNKEKIIMVDHNITVPTAIPEIQYTSNESVKKLTPLNKDLKTKGGQDSAFQYEQGFEGVVVHCDCRVVAGSAL</sequence>
<reference evidence="2" key="1">
    <citation type="journal article" date="2019" name="Curr. Biol.">
        <title>Genome Sequence of Striga asiatica Provides Insight into the Evolution of Plant Parasitism.</title>
        <authorList>
            <person name="Yoshida S."/>
            <person name="Kim S."/>
            <person name="Wafula E.K."/>
            <person name="Tanskanen J."/>
            <person name="Kim Y.M."/>
            <person name="Honaas L."/>
            <person name="Yang Z."/>
            <person name="Spallek T."/>
            <person name="Conn C.E."/>
            <person name="Ichihashi Y."/>
            <person name="Cheong K."/>
            <person name="Cui S."/>
            <person name="Der J.P."/>
            <person name="Gundlach H."/>
            <person name="Jiao Y."/>
            <person name="Hori C."/>
            <person name="Ishida J.K."/>
            <person name="Kasahara H."/>
            <person name="Kiba T."/>
            <person name="Kim M.S."/>
            <person name="Koo N."/>
            <person name="Laohavisit A."/>
            <person name="Lee Y.H."/>
            <person name="Lumba S."/>
            <person name="McCourt P."/>
            <person name="Mortimer J.C."/>
            <person name="Mutuku J.M."/>
            <person name="Nomura T."/>
            <person name="Sasaki-Sekimoto Y."/>
            <person name="Seto Y."/>
            <person name="Wang Y."/>
            <person name="Wakatake T."/>
            <person name="Sakakibara H."/>
            <person name="Demura T."/>
            <person name="Yamaguchi S."/>
            <person name="Yoneyama K."/>
            <person name="Manabe R.I."/>
            <person name="Nelson D.C."/>
            <person name="Schulman A.H."/>
            <person name="Timko M.P."/>
            <person name="dePamphilis C.W."/>
            <person name="Choi D."/>
            <person name="Shirasu K."/>
        </authorList>
    </citation>
    <scope>NUCLEOTIDE SEQUENCE [LARGE SCALE GENOMIC DNA]</scope>
    <source>
        <strain evidence="2">cv. UVA1</strain>
    </source>
</reference>
<protein>
    <submittedName>
        <fullName evidence="1">DNA-directed RNA polymerase subunit beta</fullName>
    </submittedName>
</protein>
<keyword evidence="2" id="KW-1185">Reference proteome</keyword>
<dbReference type="AlphaFoldDB" id="A0A5A7P902"/>
<dbReference type="Proteomes" id="UP000325081">
    <property type="component" value="Unassembled WGS sequence"/>
</dbReference>
<organism evidence="1 2">
    <name type="scientific">Striga asiatica</name>
    <name type="common">Asiatic witchweed</name>
    <name type="synonym">Buchnera asiatica</name>
    <dbReference type="NCBI Taxonomy" id="4170"/>
    <lineage>
        <taxon>Eukaryota</taxon>
        <taxon>Viridiplantae</taxon>
        <taxon>Streptophyta</taxon>
        <taxon>Embryophyta</taxon>
        <taxon>Tracheophyta</taxon>
        <taxon>Spermatophyta</taxon>
        <taxon>Magnoliopsida</taxon>
        <taxon>eudicotyledons</taxon>
        <taxon>Gunneridae</taxon>
        <taxon>Pentapetalae</taxon>
        <taxon>asterids</taxon>
        <taxon>lamiids</taxon>
        <taxon>Lamiales</taxon>
        <taxon>Orobanchaceae</taxon>
        <taxon>Buchnereae</taxon>
        <taxon>Striga</taxon>
    </lineage>
</organism>
<gene>
    <name evidence="1" type="ORF">STAS_04939</name>
</gene>
<name>A0A5A7P902_STRAF</name>
<keyword evidence="1" id="KW-0804">Transcription</keyword>